<comment type="caution">
    <text evidence="2">The sequence shown here is derived from an EMBL/GenBank/DDBJ whole genome shotgun (WGS) entry which is preliminary data.</text>
</comment>
<keyword evidence="3" id="KW-1185">Reference proteome</keyword>
<gene>
    <name evidence="2" type="ORF">Pcinc_003886</name>
</gene>
<name>A0AAE1GI18_PETCI</name>
<proteinExistence type="predicted"/>
<feature type="region of interest" description="Disordered" evidence="1">
    <location>
        <begin position="25"/>
        <end position="45"/>
    </location>
</feature>
<feature type="region of interest" description="Disordered" evidence="1">
    <location>
        <begin position="77"/>
        <end position="117"/>
    </location>
</feature>
<evidence type="ECO:0000256" key="1">
    <source>
        <dbReference type="SAM" id="MobiDB-lite"/>
    </source>
</evidence>
<organism evidence="2 3">
    <name type="scientific">Petrolisthes cinctipes</name>
    <name type="common">Flat porcelain crab</name>
    <dbReference type="NCBI Taxonomy" id="88211"/>
    <lineage>
        <taxon>Eukaryota</taxon>
        <taxon>Metazoa</taxon>
        <taxon>Ecdysozoa</taxon>
        <taxon>Arthropoda</taxon>
        <taxon>Crustacea</taxon>
        <taxon>Multicrustacea</taxon>
        <taxon>Malacostraca</taxon>
        <taxon>Eumalacostraca</taxon>
        <taxon>Eucarida</taxon>
        <taxon>Decapoda</taxon>
        <taxon>Pleocyemata</taxon>
        <taxon>Anomura</taxon>
        <taxon>Galatheoidea</taxon>
        <taxon>Porcellanidae</taxon>
        <taxon>Petrolisthes</taxon>
    </lineage>
</organism>
<protein>
    <submittedName>
        <fullName evidence="2">Uncharacterized protein</fullName>
    </submittedName>
</protein>
<feature type="compositionally biased region" description="Acidic residues" evidence="1">
    <location>
        <begin position="25"/>
        <end position="35"/>
    </location>
</feature>
<dbReference type="Proteomes" id="UP001286313">
    <property type="component" value="Unassembled WGS sequence"/>
</dbReference>
<evidence type="ECO:0000313" key="2">
    <source>
        <dbReference type="EMBL" id="KAK3892265.1"/>
    </source>
</evidence>
<dbReference type="EMBL" id="JAWQEG010000271">
    <property type="protein sequence ID" value="KAK3892265.1"/>
    <property type="molecule type" value="Genomic_DNA"/>
</dbReference>
<evidence type="ECO:0000313" key="3">
    <source>
        <dbReference type="Proteomes" id="UP001286313"/>
    </source>
</evidence>
<accession>A0AAE1GI18</accession>
<reference evidence="2" key="1">
    <citation type="submission" date="2023-10" db="EMBL/GenBank/DDBJ databases">
        <title>Genome assemblies of two species of porcelain crab, Petrolisthes cinctipes and Petrolisthes manimaculis (Anomura: Porcellanidae).</title>
        <authorList>
            <person name="Angst P."/>
        </authorList>
    </citation>
    <scope>NUCLEOTIDE SEQUENCE</scope>
    <source>
        <strain evidence="2">PB745_01</strain>
        <tissue evidence="2">Gill</tissue>
    </source>
</reference>
<dbReference type="AlphaFoldDB" id="A0AAE1GI18"/>
<sequence length="117" mass="12641">MRTGGGTPPKKEDDETAKILGIISDELEDLGNEPDSDARQTSEDVPVVIFDYGNTRVEHSYTIEDSNGRSMVTNIADTTPQHTTTSQHRTLTLDDTATPGPSHSTQAHSTGTSSQRN</sequence>